<proteinExistence type="predicted"/>
<accession>A0A2I0HU64</accession>
<keyword evidence="3" id="KW-1185">Reference proteome</keyword>
<sequence length="113" mass="12140">MQRERIKNKLRGTGSVKTQRGDRRMFLSTCNPLGEIIPPIEALPGLSTQQCHVRVNLVAVSSLVAVLVLPPPLGLLKDPSSSPDGSHWHENPNSSTAAGFKEAGNQEFQGTGL</sequence>
<feature type="region of interest" description="Disordered" evidence="1">
    <location>
        <begin position="75"/>
        <end position="113"/>
    </location>
</feature>
<protein>
    <submittedName>
        <fullName evidence="2">Uncharacterized protein</fullName>
    </submittedName>
</protein>
<evidence type="ECO:0000313" key="3">
    <source>
        <dbReference type="Proteomes" id="UP000233551"/>
    </source>
</evidence>
<evidence type="ECO:0000256" key="1">
    <source>
        <dbReference type="SAM" id="MobiDB-lite"/>
    </source>
</evidence>
<dbReference type="Proteomes" id="UP000233551">
    <property type="component" value="Unassembled WGS sequence"/>
</dbReference>
<organism evidence="2 3">
    <name type="scientific">Punica granatum</name>
    <name type="common">Pomegranate</name>
    <dbReference type="NCBI Taxonomy" id="22663"/>
    <lineage>
        <taxon>Eukaryota</taxon>
        <taxon>Viridiplantae</taxon>
        <taxon>Streptophyta</taxon>
        <taxon>Embryophyta</taxon>
        <taxon>Tracheophyta</taxon>
        <taxon>Spermatophyta</taxon>
        <taxon>Magnoliopsida</taxon>
        <taxon>eudicotyledons</taxon>
        <taxon>Gunneridae</taxon>
        <taxon>Pentapetalae</taxon>
        <taxon>rosids</taxon>
        <taxon>malvids</taxon>
        <taxon>Myrtales</taxon>
        <taxon>Lythraceae</taxon>
        <taxon>Punica</taxon>
    </lineage>
</organism>
<evidence type="ECO:0000313" key="2">
    <source>
        <dbReference type="EMBL" id="PKI35238.1"/>
    </source>
</evidence>
<comment type="caution">
    <text evidence="2">The sequence shown here is derived from an EMBL/GenBank/DDBJ whole genome shotgun (WGS) entry which is preliminary data.</text>
</comment>
<dbReference type="EMBL" id="PGOL01005437">
    <property type="protein sequence ID" value="PKI35238.1"/>
    <property type="molecule type" value="Genomic_DNA"/>
</dbReference>
<dbReference type="AlphaFoldDB" id="A0A2I0HU64"/>
<name>A0A2I0HU64_PUNGR</name>
<reference evidence="2 3" key="1">
    <citation type="submission" date="2017-11" db="EMBL/GenBank/DDBJ databases">
        <title>De-novo sequencing of pomegranate (Punica granatum L.) genome.</title>
        <authorList>
            <person name="Akparov Z."/>
            <person name="Amiraslanov A."/>
            <person name="Hajiyeva S."/>
            <person name="Abbasov M."/>
            <person name="Kaur K."/>
            <person name="Hamwieh A."/>
            <person name="Solovyev V."/>
            <person name="Salamov A."/>
            <person name="Braich B."/>
            <person name="Kosarev P."/>
            <person name="Mahmoud A."/>
            <person name="Hajiyev E."/>
            <person name="Babayeva S."/>
            <person name="Izzatullayeva V."/>
            <person name="Mammadov A."/>
            <person name="Mammadov A."/>
            <person name="Sharifova S."/>
            <person name="Ojaghi J."/>
            <person name="Eynullazada K."/>
            <person name="Bayramov B."/>
            <person name="Abdulazimova A."/>
            <person name="Shahmuradov I."/>
        </authorList>
    </citation>
    <scope>NUCLEOTIDE SEQUENCE [LARGE SCALE GENOMIC DNA]</scope>
    <source>
        <strain evidence="3">cv. AG2017</strain>
        <tissue evidence="2">Leaf</tissue>
    </source>
</reference>
<gene>
    <name evidence="2" type="ORF">CRG98_044404</name>
</gene>